<evidence type="ECO:0000313" key="11">
    <source>
        <dbReference type="EMBL" id="RLL09122.1"/>
    </source>
</evidence>
<reference evidence="11 12" key="1">
    <citation type="submission" date="2018-10" db="EMBL/GenBank/DDBJ databases">
        <title>Anaerotruncus faecis sp. nov., isolated from human feces.</title>
        <authorList>
            <person name="Wang Y.-J."/>
        </authorList>
    </citation>
    <scope>NUCLEOTIDE SEQUENCE [LARGE SCALE GENOMIC DNA]</scope>
    <source>
        <strain evidence="11 12">22A2-44</strain>
    </source>
</reference>
<keyword evidence="4 9" id="KW-0812">Transmembrane</keyword>
<feature type="compositionally biased region" description="Low complexity" evidence="8">
    <location>
        <begin position="322"/>
        <end position="346"/>
    </location>
</feature>
<feature type="domain" description="POTRA" evidence="10">
    <location>
        <begin position="61"/>
        <end position="130"/>
    </location>
</feature>
<dbReference type="AlphaFoldDB" id="A0A498CME3"/>
<dbReference type="PANTHER" id="PTHR37820:SF1">
    <property type="entry name" value="CELL DIVISION PROTEIN FTSQ"/>
    <property type="match status" value="1"/>
</dbReference>
<feature type="region of interest" description="Disordered" evidence="8">
    <location>
        <begin position="298"/>
        <end position="385"/>
    </location>
</feature>
<dbReference type="Gene3D" id="3.10.20.310">
    <property type="entry name" value="membrane protein fhac"/>
    <property type="match status" value="1"/>
</dbReference>
<dbReference type="InterPro" id="IPR013685">
    <property type="entry name" value="POTRA_FtsQ_type"/>
</dbReference>
<keyword evidence="5 9" id="KW-1133">Transmembrane helix</keyword>
<dbReference type="InterPro" id="IPR034746">
    <property type="entry name" value="POTRA"/>
</dbReference>
<evidence type="ECO:0000256" key="1">
    <source>
        <dbReference type="ARBA" id="ARBA00004370"/>
    </source>
</evidence>
<comment type="caution">
    <text evidence="11">The sequence shown here is derived from an EMBL/GenBank/DDBJ whole genome shotgun (WGS) entry which is preliminary data.</text>
</comment>
<dbReference type="EMBL" id="RCHT01000022">
    <property type="protein sequence ID" value="RLL09122.1"/>
    <property type="molecule type" value="Genomic_DNA"/>
</dbReference>
<feature type="transmembrane region" description="Helical" evidence="9">
    <location>
        <begin position="38"/>
        <end position="61"/>
    </location>
</feature>
<keyword evidence="7" id="KW-0131">Cell cycle</keyword>
<organism evidence="11 12">
    <name type="scientific">Anaerotruncus massiliensis</name>
    <name type="common">ex Liu et al. 2021</name>
    <dbReference type="NCBI Taxonomy" id="2321404"/>
    <lineage>
        <taxon>Bacteria</taxon>
        <taxon>Bacillati</taxon>
        <taxon>Bacillota</taxon>
        <taxon>Clostridia</taxon>
        <taxon>Eubacteriales</taxon>
        <taxon>Oscillospiraceae</taxon>
        <taxon>Anaerotruncus</taxon>
    </lineage>
</organism>
<keyword evidence="12" id="KW-1185">Reference proteome</keyword>
<accession>A0A498CME3</accession>
<dbReference type="Proteomes" id="UP000276301">
    <property type="component" value="Unassembled WGS sequence"/>
</dbReference>
<dbReference type="GO" id="GO:0051301">
    <property type="term" value="P:cell division"/>
    <property type="evidence" value="ECO:0007669"/>
    <property type="project" value="UniProtKB-KW"/>
</dbReference>
<evidence type="ECO:0000256" key="3">
    <source>
        <dbReference type="ARBA" id="ARBA00022618"/>
    </source>
</evidence>
<name>A0A498CME3_9FIRM</name>
<evidence type="ECO:0000256" key="7">
    <source>
        <dbReference type="ARBA" id="ARBA00023306"/>
    </source>
</evidence>
<feature type="compositionally biased region" description="Basic and acidic residues" evidence="8">
    <location>
        <begin position="304"/>
        <end position="315"/>
    </location>
</feature>
<evidence type="ECO:0000313" key="12">
    <source>
        <dbReference type="Proteomes" id="UP000276301"/>
    </source>
</evidence>
<dbReference type="PANTHER" id="PTHR37820">
    <property type="entry name" value="CELL DIVISION PROTEIN DIVIB"/>
    <property type="match status" value="1"/>
</dbReference>
<keyword evidence="3" id="KW-0132">Cell division</keyword>
<evidence type="ECO:0000256" key="2">
    <source>
        <dbReference type="ARBA" id="ARBA00022475"/>
    </source>
</evidence>
<dbReference type="GO" id="GO:0005886">
    <property type="term" value="C:plasma membrane"/>
    <property type="evidence" value="ECO:0007669"/>
    <property type="project" value="TreeGrafter"/>
</dbReference>
<keyword evidence="6 9" id="KW-0472">Membrane</keyword>
<proteinExistence type="predicted"/>
<feature type="region of interest" description="Disordered" evidence="8">
    <location>
        <begin position="1"/>
        <end position="29"/>
    </location>
</feature>
<evidence type="ECO:0000256" key="5">
    <source>
        <dbReference type="ARBA" id="ARBA00022989"/>
    </source>
</evidence>
<dbReference type="RefSeq" id="WP_121587255.1">
    <property type="nucleotide sequence ID" value="NZ_RCHT01000022.1"/>
</dbReference>
<sequence length="385" mass="41069">MKQKLLSFGGRTPRAPDRAQAAAAAGARRRRKRTGRQTLYYLLILLVAAAVVAVLSLTVFFRIEKLEVAGVTKYAAEEIIEASGVKVGDNLFRVNARRVEKKLTQQFPYVEGVALRRTLPATLTLEIAQAKPLGAVSTAAGYVVIGKTGRVLEIGAASVPQDVMTVTGMYLYDPKVGQKLGEGYTKEETDEADKEAYGFLLLSRLMDAVEETDFGEVSLVDFSNQLDMMLVYDNRLLIDLGGGTELPYKLRFAKKVIEDELSDTFEGRLDVSLAPTTNEIYSWPGDIRQELEKRRLTAAAQAGEGDKKPTVHSDNPDLAVIPGTAPSSGAEAAGSSSEEAASSASPQDDLFATIPGTAPSSAPEESSAAPSEAAPESSPPASPAA</sequence>
<feature type="compositionally biased region" description="Low complexity" evidence="8">
    <location>
        <begin position="358"/>
        <end position="376"/>
    </location>
</feature>
<gene>
    <name evidence="11" type="ORF">D4A47_10640</name>
</gene>
<evidence type="ECO:0000256" key="8">
    <source>
        <dbReference type="SAM" id="MobiDB-lite"/>
    </source>
</evidence>
<evidence type="ECO:0000259" key="10">
    <source>
        <dbReference type="PROSITE" id="PS51779"/>
    </source>
</evidence>
<dbReference type="PROSITE" id="PS51779">
    <property type="entry name" value="POTRA"/>
    <property type="match status" value="1"/>
</dbReference>
<comment type="subcellular location">
    <subcellularLocation>
        <location evidence="1">Membrane</location>
    </subcellularLocation>
</comment>
<evidence type="ECO:0000256" key="9">
    <source>
        <dbReference type="SAM" id="Phobius"/>
    </source>
</evidence>
<evidence type="ECO:0000256" key="6">
    <source>
        <dbReference type="ARBA" id="ARBA00023136"/>
    </source>
</evidence>
<dbReference type="InterPro" id="IPR050487">
    <property type="entry name" value="FtsQ_DivIB"/>
</dbReference>
<evidence type="ECO:0000256" key="4">
    <source>
        <dbReference type="ARBA" id="ARBA00022692"/>
    </source>
</evidence>
<protein>
    <submittedName>
        <fullName evidence="11">FtsQ-type POTRA domain-containing protein</fullName>
    </submittedName>
</protein>
<dbReference type="Pfam" id="PF08478">
    <property type="entry name" value="POTRA_1"/>
    <property type="match status" value="1"/>
</dbReference>
<keyword evidence="2" id="KW-1003">Cell membrane</keyword>